<dbReference type="InterPro" id="IPR034595">
    <property type="entry name" value="NDUFAF8"/>
</dbReference>
<dbReference type="PANTHER" id="PTHR34561:SF1">
    <property type="entry name" value="NADH DEHYDROGENASE [UBIQUINONE] 1 ALPHA SUBCOMPLEX ASSEMBLY FACTOR 8"/>
    <property type="match status" value="1"/>
</dbReference>
<dbReference type="GO" id="GO:0005739">
    <property type="term" value="C:mitochondrion"/>
    <property type="evidence" value="ECO:0007669"/>
    <property type="project" value="InterPro"/>
</dbReference>
<dbReference type="eggNOG" id="ENOG502SBX9">
    <property type="taxonomic scope" value="Eukaryota"/>
</dbReference>
<sequence>MKVRPAKKFIDVSAKCSVEGMAYGQCILKNYATISKDSCQAEFSSFKSCVQKQMSGKKW</sequence>
<proteinExistence type="predicted"/>
<dbReference type="PROSITE" id="PS51808">
    <property type="entry name" value="CHCH"/>
    <property type="match status" value="1"/>
</dbReference>
<reference evidence="1 2" key="1">
    <citation type="journal article" date="2011" name="Proc. Natl. Acad. Sci. U.S.A.">
        <title>Comparative genomics of xylose-fermenting fungi for enhanced biofuel production.</title>
        <authorList>
            <person name="Wohlbach D.J."/>
            <person name="Kuo A."/>
            <person name="Sato T.K."/>
            <person name="Potts K.M."/>
            <person name="Salamov A.A."/>
            <person name="LaButti K.M."/>
            <person name="Sun H."/>
            <person name="Clum A."/>
            <person name="Pangilinan J.L."/>
            <person name="Lindquist E.A."/>
            <person name="Lucas S."/>
            <person name="Lapidus A."/>
            <person name="Jin M."/>
            <person name="Gunawan C."/>
            <person name="Balan V."/>
            <person name="Dale B.E."/>
            <person name="Jeffries T.W."/>
            <person name="Zinkel R."/>
            <person name="Barry K.W."/>
            <person name="Grigoriev I.V."/>
            <person name="Gasch A.P."/>
        </authorList>
    </citation>
    <scope>NUCLEOTIDE SEQUENCE [LARGE SCALE GENOMIC DNA]</scope>
    <source>
        <strain evidence="2">ATCC 10573 / BCRC 21748 / CBS 615 / JCM 9827 / NBRC 10315 / NRRL Y-1498 / VKM Y-70</strain>
    </source>
</reference>
<evidence type="ECO:0008006" key="3">
    <source>
        <dbReference type="Google" id="ProtNLM"/>
    </source>
</evidence>
<name>G3B2Z6_CANTC</name>
<dbReference type="PANTHER" id="PTHR34561">
    <property type="entry name" value="NADH DEHYDROGENASE [UBIQUINONE] 1 ALPHA SUBCOMPLEX ASSEMBLY FACTOR 8"/>
    <property type="match status" value="1"/>
</dbReference>
<keyword evidence="2" id="KW-1185">Reference proteome</keyword>
<evidence type="ECO:0000313" key="1">
    <source>
        <dbReference type="EMBL" id="EGV64043.1"/>
    </source>
</evidence>
<dbReference type="HOGENOM" id="CLU_188562_1_1_1"/>
<dbReference type="AlphaFoldDB" id="G3B2Z6"/>
<accession>G3B2Z6</accession>
<dbReference type="OrthoDB" id="3821113at2759"/>
<dbReference type="GO" id="GO:0032981">
    <property type="term" value="P:mitochondrial respiratory chain complex I assembly"/>
    <property type="evidence" value="ECO:0007669"/>
    <property type="project" value="InterPro"/>
</dbReference>
<evidence type="ECO:0000313" key="2">
    <source>
        <dbReference type="Proteomes" id="UP000000707"/>
    </source>
</evidence>
<dbReference type="Proteomes" id="UP000000707">
    <property type="component" value="Unassembled WGS sequence"/>
</dbReference>
<organism evidence="2">
    <name type="scientific">Candida tenuis (strain ATCC 10573 / BCRC 21748 / CBS 615 / JCM 9827 / NBRC 10315 / NRRL Y-1498 / VKM Y-70)</name>
    <name type="common">Yeast</name>
    <name type="synonym">Yamadazyma tenuis</name>
    <dbReference type="NCBI Taxonomy" id="590646"/>
    <lineage>
        <taxon>Eukaryota</taxon>
        <taxon>Fungi</taxon>
        <taxon>Dikarya</taxon>
        <taxon>Ascomycota</taxon>
        <taxon>Saccharomycotina</taxon>
        <taxon>Pichiomycetes</taxon>
        <taxon>Debaryomycetaceae</taxon>
        <taxon>Yamadazyma</taxon>
    </lineage>
</organism>
<protein>
    <recommendedName>
        <fullName evidence="3">IMS import disulfide relay-system CHCH-CHCH-like Cx9C domain-containing protein</fullName>
    </recommendedName>
</protein>
<dbReference type="EMBL" id="GL996521">
    <property type="protein sequence ID" value="EGV64043.1"/>
    <property type="molecule type" value="Genomic_DNA"/>
</dbReference>
<gene>
    <name evidence="1" type="ORF">CANTEDRAFT_114079</name>
</gene>